<dbReference type="EMBL" id="NHSJ01000111">
    <property type="protein sequence ID" value="PPQ28378.1"/>
    <property type="molecule type" value="Genomic_DNA"/>
</dbReference>
<evidence type="ECO:0000313" key="2">
    <source>
        <dbReference type="Proteomes" id="UP000239089"/>
    </source>
</evidence>
<organism evidence="1 2">
    <name type="scientific">Rhodoblastus sphagnicola</name>
    <dbReference type="NCBI Taxonomy" id="333368"/>
    <lineage>
        <taxon>Bacteria</taxon>
        <taxon>Pseudomonadati</taxon>
        <taxon>Pseudomonadota</taxon>
        <taxon>Alphaproteobacteria</taxon>
        <taxon>Hyphomicrobiales</taxon>
        <taxon>Rhodoblastaceae</taxon>
        <taxon>Rhodoblastus</taxon>
    </lineage>
</organism>
<dbReference type="AlphaFoldDB" id="A0A2S6N1A9"/>
<gene>
    <name evidence="1" type="ORF">CCR94_18050</name>
</gene>
<proteinExistence type="predicted"/>
<comment type="caution">
    <text evidence="1">The sequence shown here is derived from an EMBL/GenBank/DDBJ whole genome shotgun (WGS) entry which is preliminary data.</text>
</comment>
<evidence type="ECO:0000313" key="1">
    <source>
        <dbReference type="EMBL" id="PPQ28378.1"/>
    </source>
</evidence>
<accession>A0A2S6N1A9</accession>
<protein>
    <submittedName>
        <fullName evidence="1">Uncharacterized protein</fullName>
    </submittedName>
</protein>
<keyword evidence="2" id="KW-1185">Reference proteome</keyword>
<dbReference type="OrthoDB" id="7664269at2"/>
<name>A0A2S6N1A9_9HYPH</name>
<dbReference type="RefSeq" id="WP_104509237.1">
    <property type="nucleotide sequence ID" value="NZ_JACIGC010000026.1"/>
</dbReference>
<reference evidence="1 2" key="1">
    <citation type="journal article" date="2018" name="Arch. Microbiol.">
        <title>New insights into the metabolic potential of the phototrophic purple bacterium Rhodopila globiformis DSM 161(T) from its draft genome sequence and evidence for a vanadium-dependent nitrogenase.</title>
        <authorList>
            <person name="Imhoff J.F."/>
            <person name="Rahn T."/>
            <person name="Kunzel S."/>
            <person name="Neulinger S.C."/>
        </authorList>
    </citation>
    <scope>NUCLEOTIDE SEQUENCE [LARGE SCALE GENOMIC DNA]</scope>
    <source>
        <strain evidence="1 2">DSM 16996</strain>
    </source>
</reference>
<dbReference type="Proteomes" id="UP000239089">
    <property type="component" value="Unassembled WGS sequence"/>
</dbReference>
<sequence>MIARHAFGPYFSPPDGGPFLTEARILLNMAGLPCDEDRNDLFKAPMASCRESAARGEPNSRAARLPA</sequence>